<organism evidence="1 2">
    <name type="scientific">Rotaria magnacalcarata</name>
    <dbReference type="NCBI Taxonomy" id="392030"/>
    <lineage>
        <taxon>Eukaryota</taxon>
        <taxon>Metazoa</taxon>
        <taxon>Spiralia</taxon>
        <taxon>Gnathifera</taxon>
        <taxon>Rotifera</taxon>
        <taxon>Eurotatoria</taxon>
        <taxon>Bdelloidea</taxon>
        <taxon>Philodinida</taxon>
        <taxon>Philodinidae</taxon>
        <taxon>Rotaria</taxon>
    </lineage>
</organism>
<evidence type="ECO:0000313" key="2">
    <source>
        <dbReference type="Proteomes" id="UP000676336"/>
    </source>
</evidence>
<evidence type="ECO:0000313" key="1">
    <source>
        <dbReference type="EMBL" id="CAF4174181.1"/>
    </source>
</evidence>
<protein>
    <submittedName>
        <fullName evidence="1">Uncharacterized protein</fullName>
    </submittedName>
</protein>
<name>A0A8S2RPN6_9BILA</name>
<dbReference type="AlphaFoldDB" id="A0A8S2RPN6"/>
<reference evidence="1" key="1">
    <citation type="submission" date="2021-02" db="EMBL/GenBank/DDBJ databases">
        <authorList>
            <person name="Nowell W R."/>
        </authorList>
    </citation>
    <scope>NUCLEOTIDE SEQUENCE</scope>
</reference>
<comment type="caution">
    <text evidence="1">The sequence shown here is derived from an EMBL/GenBank/DDBJ whole genome shotgun (WGS) entry which is preliminary data.</text>
</comment>
<proteinExistence type="predicted"/>
<sequence>MLPPTLEINNKIHVVVDTDKLFPDIPRQFAFDVSSDLDFQLLNEVNYTFQYNLPR</sequence>
<feature type="non-terminal residue" evidence="1">
    <location>
        <position position="55"/>
    </location>
</feature>
<accession>A0A8S2RPN6</accession>
<dbReference type="Proteomes" id="UP000676336">
    <property type="component" value="Unassembled WGS sequence"/>
</dbReference>
<dbReference type="EMBL" id="CAJOBI010013979">
    <property type="protein sequence ID" value="CAF4174181.1"/>
    <property type="molecule type" value="Genomic_DNA"/>
</dbReference>
<gene>
    <name evidence="1" type="ORF">SMN809_LOCUS20730</name>
</gene>